<evidence type="ECO:0000256" key="4">
    <source>
        <dbReference type="ARBA" id="ARBA00022679"/>
    </source>
</evidence>
<gene>
    <name evidence="16" type="ORF">HK103_007308</name>
</gene>
<dbReference type="CDD" id="cd09339">
    <property type="entry name" value="LIM4_Paxillin_like"/>
    <property type="match status" value="1"/>
</dbReference>
<dbReference type="InterPro" id="IPR000719">
    <property type="entry name" value="Prot_kinase_dom"/>
</dbReference>
<keyword evidence="3" id="KW-0723">Serine/threonine-protein kinase</keyword>
<dbReference type="GO" id="GO:0046872">
    <property type="term" value="F:metal ion binding"/>
    <property type="evidence" value="ECO:0007669"/>
    <property type="project" value="UniProtKB-KW"/>
</dbReference>
<evidence type="ECO:0000256" key="1">
    <source>
        <dbReference type="ARBA" id="ARBA00005843"/>
    </source>
</evidence>
<protein>
    <recommendedName>
        <fullName evidence="2">non-specific serine/threonine protein kinase</fullName>
        <ecNumber evidence="2">2.7.11.1</ecNumber>
    </recommendedName>
</protein>
<dbReference type="GO" id="GO:0005634">
    <property type="term" value="C:nucleus"/>
    <property type="evidence" value="ECO:0007669"/>
    <property type="project" value="TreeGrafter"/>
</dbReference>
<keyword evidence="10 13" id="KW-0440">LIM domain</keyword>
<evidence type="ECO:0000259" key="15">
    <source>
        <dbReference type="PROSITE" id="PS50023"/>
    </source>
</evidence>
<dbReference type="PROSITE" id="PS00478">
    <property type="entry name" value="LIM_DOMAIN_1"/>
    <property type="match status" value="2"/>
</dbReference>
<dbReference type="CDD" id="cd08368">
    <property type="entry name" value="LIM"/>
    <property type="match status" value="1"/>
</dbReference>
<dbReference type="PROSITE" id="PS50011">
    <property type="entry name" value="PROTEIN_KINASE_DOM"/>
    <property type="match status" value="1"/>
</dbReference>
<dbReference type="GO" id="GO:0035556">
    <property type="term" value="P:intracellular signal transduction"/>
    <property type="evidence" value="ECO:0007669"/>
    <property type="project" value="TreeGrafter"/>
</dbReference>
<dbReference type="PROSITE" id="PS50023">
    <property type="entry name" value="LIM_DOMAIN_2"/>
    <property type="match status" value="3"/>
</dbReference>
<evidence type="ECO:0000256" key="8">
    <source>
        <dbReference type="ARBA" id="ARBA00022833"/>
    </source>
</evidence>
<dbReference type="EC" id="2.7.11.1" evidence="2"/>
<feature type="domain" description="Protein kinase" evidence="14">
    <location>
        <begin position="178"/>
        <end position="472"/>
    </location>
</feature>
<evidence type="ECO:0000313" key="17">
    <source>
        <dbReference type="Proteomes" id="UP001210925"/>
    </source>
</evidence>
<dbReference type="InterPro" id="IPR024604">
    <property type="entry name" value="GSG2_C"/>
</dbReference>
<organism evidence="16 17">
    <name type="scientific">Boothiomyces macroporosus</name>
    <dbReference type="NCBI Taxonomy" id="261099"/>
    <lineage>
        <taxon>Eukaryota</taxon>
        <taxon>Fungi</taxon>
        <taxon>Fungi incertae sedis</taxon>
        <taxon>Chytridiomycota</taxon>
        <taxon>Chytridiomycota incertae sedis</taxon>
        <taxon>Chytridiomycetes</taxon>
        <taxon>Rhizophydiales</taxon>
        <taxon>Terramycetaceae</taxon>
        <taxon>Boothiomyces</taxon>
    </lineage>
</organism>
<dbReference type="InterPro" id="IPR011009">
    <property type="entry name" value="Kinase-like_dom_sf"/>
</dbReference>
<dbReference type="SUPFAM" id="SSF57716">
    <property type="entry name" value="Glucocorticoid receptor-like (DNA-binding domain)"/>
    <property type="match status" value="3"/>
</dbReference>
<comment type="catalytic activity">
    <reaction evidence="12">
        <text>L-seryl-[protein] + ATP = O-phospho-L-seryl-[protein] + ADP + H(+)</text>
        <dbReference type="Rhea" id="RHEA:17989"/>
        <dbReference type="Rhea" id="RHEA-COMP:9863"/>
        <dbReference type="Rhea" id="RHEA-COMP:11604"/>
        <dbReference type="ChEBI" id="CHEBI:15378"/>
        <dbReference type="ChEBI" id="CHEBI:29999"/>
        <dbReference type="ChEBI" id="CHEBI:30616"/>
        <dbReference type="ChEBI" id="CHEBI:83421"/>
        <dbReference type="ChEBI" id="CHEBI:456216"/>
        <dbReference type="EC" id="2.7.11.1"/>
    </reaction>
</comment>
<comment type="caution">
    <text evidence="16">The sequence shown here is derived from an EMBL/GenBank/DDBJ whole genome shotgun (WGS) entry which is preliminary data.</text>
</comment>
<reference evidence="16" key="1">
    <citation type="submission" date="2020-05" db="EMBL/GenBank/DDBJ databases">
        <title>Phylogenomic resolution of chytrid fungi.</title>
        <authorList>
            <person name="Stajich J.E."/>
            <person name="Amses K."/>
            <person name="Simmons R."/>
            <person name="Seto K."/>
            <person name="Myers J."/>
            <person name="Bonds A."/>
            <person name="Quandt C.A."/>
            <person name="Barry K."/>
            <person name="Liu P."/>
            <person name="Grigoriev I."/>
            <person name="Longcore J.E."/>
            <person name="James T.Y."/>
        </authorList>
    </citation>
    <scope>NUCLEOTIDE SEQUENCE</scope>
    <source>
        <strain evidence="16">PLAUS21</strain>
    </source>
</reference>
<dbReference type="Proteomes" id="UP001210925">
    <property type="component" value="Unassembled WGS sequence"/>
</dbReference>
<evidence type="ECO:0000256" key="3">
    <source>
        <dbReference type="ARBA" id="ARBA00022527"/>
    </source>
</evidence>
<comment type="similarity">
    <text evidence="1">Belongs to the protein kinase superfamily. TKL Ser/Thr protein kinase family.</text>
</comment>
<feature type="domain" description="LIM zinc-binding" evidence="15">
    <location>
        <begin position="664"/>
        <end position="723"/>
    </location>
</feature>
<dbReference type="GO" id="GO:0005737">
    <property type="term" value="C:cytoplasm"/>
    <property type="evidence" value="ECO:0007669"/>
    <property type="project" value="TreeGrafter"/>
</dbReference>
<keyword evidence="8 13" id="KW-0862">Zinc</keyword>
<dbReference type="InterPro" id="IPR001781">
    <property type="entry name" value="Znf_LIM"/>
</dbReference>
<keyword evidence="5 13" id="KW-0479">Metal-binding</keyword>
<evidence type="ECO:0000256" key="9">
    <source>
        <dbReference type="ARBA" id="ARBA00022840"/>
    </source>
</evidence>
<dbReference type="Gene3D" id="1.10.510.10">
    <property type="entry name" value="Transferase(Phosphotransferase) domain 1"/>
    <property type="match status" value="1"/>
</dbReference>
<dbReference type="SMART" id="SM00132">
    <property type="entry name" value="LIM"/>
    <property type="match status" value="4"/>
</dbReference>
<accession>A0AAD5Y1H6</accession>
<evidence type="ECO:0000256" key="7">
    <source>
        <dbReference type="ARBA" id="ARBA00022777"/>
    </source>
</evidence>
<dbReference type="Gene3D" id="3.30.200.20">
    <property type="entry name" value="Phosphorylase Kinase, domain 1"/>
    <property type="match status" value="2"/>
</dbReference>
<keyword evidence="4" id="KW-0808">Transferase</keyword>
<proteinExistence type="inferred from homology"/>
<dbReference type="GO" id="GO:0072354">
    <property type="term" value="F:histone H3T3 kinase activity"/>
    <property type="evidence" value="ECO:0007669"/>
    <property type="project" value="TreeGrafter"/>
</dbReference>
<evidence type="ECO:0000313" key="16">
    <source>
        <dbReference type="EMBL" id="KAJ3254255.1"/>
    </source>
</evidence>
<dbReference type="FunFam" id="2.10.110.10:FF:000009">
    <property type="entry name" value="Paxillin isoform 1"/>
    <property type="match status" value="1"/>
</dbReference>
<dbReference type="Pfam" id="PF00412">
    <property type="entry name" value="LIM"/>
    <property type="match status" value="4"/>
</dbReference>
<keyword evidence="6" id="KW-0547">Nucleotide-binding</keyword>
<dbReference type="SMART" id="SM01331">
    <property type="entry name" value="DUF3635"/>
    <property type="match status" value="1"/>
</dbReference>
<dbReference type="PANTHER" id="PTHR24419">
    <property type="entry name" value="INTERLEUKIN-1 RECEPTOR-ASSOCIATED KINASE"/>
    <property type="match status" value="1"/>
</dbReference>
<dbReference type="SUPFAM" id="SSF56112">
    <property type="entry name" value="Protein kinase-like (PK-like)"/>
    <property type="match status" value="1"/>
</dbReference>
<evidence type="ECO:0000256" key="12">
    <source>
        <dbReference type="ARBA" id="ARBA00048679"/>
    </source>
</evidence>
<evidence type="ECO:0000256" key="5">
    <source>
        <dbReference type="ARBA" id="ARBA00022723"/>
    </source>
</evidence>
<evidence type="ECO:0000256" key="6">
    <source>
        <dbReference type="ARBA" id="ARBA00022741"/>
    </source>
</evidence>
<dbReference type="Gene3D" id="2.10.110.10">
    <property type="entry name" value="Cysteine Rich Protein"/>
    <property type="match status" value="4"/>
</dbReference>
<dbReference type="PANTHER" id="PTHR24419:SF18">
    <property type="entry name" value="SERINE_THREONINE-PROTEIN KINASE HASPIN"/>
    <property type="match status" value="1"/>
</dbReference>
<dbReference type="Pfam" id="PF12330">
    <property type="entry name" value="Haspin_kinase"/>
    <property type="match status" value="1"/>
</dbReference>
<evidence type="ECO:0000259" key="14">
    <source>
        <dbReference type="PROSITE" id="PS50011"/>
    </source>
</evidence>
<feature type="domain" description="LIM zinc-binding" evidence="15">
    <location>
        <begin position="549"/>
        <end position="608"/>
    </location>
</feature>
<dbReference type="GO" id="GO:0000278">
    <property type="term" value="P:mitotic cell cycle"/>
    <property type="evidence" value="ECO:0007669"/>
    <property type="project" value="TreeGrafter"/>
</dbReference>
<dbReference type="GO" id="GO:0005524">
    <property type="term" value="F:ATP binding"/>
    <property type="evidence" value="ECO:0007669"/>
    <property type="project" value="UniProtKB-KW"/>
</dbReference>
<evidence type="ECO:0000256" key="10">
    <source>
        <dbReference type="ARBA" id="ARBA00023038"/>
    </source>
</evidence>
<evidence type="ECO:0000256" key="11">
    <source>
        <dbReference type="ARBA" id="ARBA00047899"/>
    </source>
</evidence>
<keyword evidence="17" id="KW-1185">Reference proteome</keyword>
<evidence type="ECO:0000256" key="13">
    <source>
        <dbReference type="PROSITE-ProRule" id="PRU00125"/>
    </source>
</evidence>
<dbReference type="AlphaFoldDB" id="A0AAD5Y1H6"/>
<keyword evidence="9" id="KW-0067">ATP-binding</keyword>
<dbReference type="EMBL" id="JADGKB010000089">
    <property type="protein sequence ID" value="KAJ3254255.1"/>
    <property type="molecule type" value="Genomic_DNA"/>
</dbReference>
<keyword evidence="7" id="KW-0418">Kinase</keyword>
<evidence type="ECO:0000256" key="2">
    <source>
        <dbReference type="ARBA" id="ARBA00012513"/>
    </source>
</evidence>
<name>A0AAD5Y1H6_9FUNG</name>
<feature type="domain" description="LIM zinc-binding" evidence="15">
    <location>
        <begin position="724"/>
        <end position="782"/>
    </location>
</feature>
<sequence length="782" mass="89974">MQKNAIKTYSNKLFRNKELELERLRKWEIIKSMSKSKASGSSLEMDVKVANSEPDKENTLRQRTSISDDYLMIEKDSHATADMNETKQPRESQDSIQQGMSFEDLKELTDHLVDKVQSIDIANDDTLSATSEKEKEDLDYVNIRSRQAPFLKEKNISDLLKLCKQDRFFTFEEFFKNQLPTRKIGEATYSDVYLIPGKYTPQIAVKVIPIGGQDQLTVSSAWLEIKVSDVGLVRGLYHSKLLDIWNDYNDQVDSENVPPDEYPEDQEYLIMYMEYGGKDLEHSEIITNEKRVFSAFLQIVLSLAQAEQQLSFEHRDLHWGNVLVSSWKQSFLTFKIPLDGTTYSIVVPTASIKVTLIDFALSKLVDGEQLYYNDLELDPDLFTGKGVDKKGDLQFDIYRWMRQELESDWSSTSFKTNIFWVYYLADKLNQICPTEMGDFKAKILDYPSVSELVRDHVLNPEGYLFKMVHKLLNDLQGGVKAEIEAKPQVNLLQEIEEMANQFQGMKKPSSPALSKLNSRSVLKGSPDIIPKYRTQSSASTDSKEGREFKTCSQCLEPITSGGQVLGNKYFHSEHFNCNKCKKHLRGLLTFDRDGLLWCEKDYHQTFSPQCGYCKEPEGIEALGMTFHEDHFFCAMCGKNLIKTSFIEYQGKAFCQDDYNTFFATRCVGCMQPLLDDYVTVQSKNYHINCLVCTVCQKVISATSLYTHEDQHYCEYHYYELTSNICYDCKGIIIGRCVVALDKKFHLNHFKCAFCSKNLDEKGGYKEKSNKAYCTSCYVKIFN</sequence>
<comment type="catalytic activity">
    <reaction evidence="11">
        <text>L-threonyl-[protein] + ATP = O-phospho-L-threonyl-[protein] + ADP + H(+)</text>
        <dbReference type="Rhea" id="RHEA:46608"/>
        <dbReference type="Rhea" id="RHEA-COMP:11060"/>
        <dbReference type="Rhea" id="RHEA-COMP:11605"/>
        <dbReference type="ChEBI" id="CHEBI:15378"/>
        <dbReference type="ChEBI" id="CHEBI:30013"/>
        <dbReference type="ChEBI" id="CHEBI:30616"/>
        <dbReference type="ChEBI" id="CHEBI:61977"/>
        <dbReference type="ChEBI" id="CHEBI:456216"/>
        <dbReference type="EC" id="2.7.11.1"/>
    </reaction>
</comment>